<evidence type="ECO:0000256" key="1">
    <source>
        <dbReference type="ARBA" id="ARBA00022801"/>
    </source>
</evidence>
<gene>
    <name evidence="4" type="ORF">H2200_009295</name>
</gene>
<accession>A0AA38X3U1</accession>
<dbReference type="Gene3D" id="1.50.10.10">
    <property type="match status" value="1"/>
</dbReference>
<dbReference type="InterPro" id="IPR052369">
    <property type="entry name" value="UG_Glycosaminoglycan_Hydrolase"/>
</dbReference>
<evidence type="ECO:0000256" key="3">
    <source>
        <dbReference type="SAM" id="MobiDB-lite"/>
    </source>
</evidence>
<feature type="compositionally biased region" description="Basic and acidic residues" evidence="3">
    <location>
        <begin position="12"/>
        <end position="24"/>
    </location>
</feature>
<dbReference type="EMBL" id="JAPDRK010000014">
    <property type="protein sequence ID" value="KAJ9606334.1"/>
    <property type="molecule type" value="Genomic_DNA"/>
</dbReference>
<dbReference type="Proteomes" id="UP001172673">
    <property type="component" value="Unassembled WGS sequence"/>
</dbReference>
<keyword evidence="1" id="KW-0378">Hydrolase</keyword>
<proteinExistence type="inferred from homology"/>
<name>A0AA38X3U1_9EURO</name>
<dbReference type="PANTHER" id="PTHR36845">
    <property type="entry name" value="HYDROLASE, PUTATIVE (AFU_ORTHOLOGUE AFUA_7G05090)-RELATED"/>
    <property type="match status" value="1"/>
</dbReference>
<dbReference type="InterPro" id="IPR008928">
    <property type="entry name" value="6-hairpin_glycosidase_sf"/>
</dbReference>
<dbReference type="PANTHER" id="PTHR36845:SF1">
    <property type="entry name" value="HYDROLASE, PUTATIVE (AFU_ORTHOLOGUE AFUA_7G05090)-RELATED"/>
    <property type="match status" value="1"/>
</dbReference>
<reference evidence="4" key="1">
    <citation type="submission" date="2022-10" db="EMBL/GenBank/DDBJ databases">
        <title>Culturing micro-colonial fungi from biological soil crusts in the Mojave desert and describing Neophaeococcomyces mojavensis, and introducing the new genera and species Taxawa tesnikishii.</title>
        <authorList>
            <person name="Kurbessoian T."/>
            <person name="Stajich J.E."/>
        </authorList>
    </citation>
    <scope>NUCLEOTIDE SEQUENCE</scope>
    <source>
        <strain evidence="4">TK_41</strain>
    </source>
</reference>
<keyword evidence="5" id="KW-1185">Reference proteome</keyword>
<feature type="compositionally biased region" description="Low complexity" evidence="3">
    <location>
        <begin position="25"/>
        <end position="34"/>
    </location>
</feature>
<evidence type="ECO:0000256" key="2">
    <source>
        <dbReference type="ARBA" id="ARBA00038358"/>
    </source>
</evidence>
<protein>
    <recommendedName>
        <fullName evidence="6">Glucuronyl hydrolase</fullName>
    </recommendedName>
</protein>
<dbReference type="InterPro" id="IPR012341">
    <property type="entry name" value="6hp_glycosidase-like_sf"/>
</dbReference>
<comment type="caution">
    <text evidence="4">The sequence shown here is derived from an EMBL/GenBank/DDBJ whole genome shotgun (WGS) entry which is preliminary data.</text>
</comment>
<feature type="compositionally biased region" description="Low complexity" evidence="3">
    <location>
        <begin position="1"/>
        <end position="10"/>
    </location>
</feature>
<dbReference type="GO" id="GO:0000272">
    <property type="term" value="P:polysaccharide catabolic process"/>
    <property type="evidence" value="ECO:0007669"/>
    <property type="project" value="TreeGrafter"/>
</dbReference>
<dbReference type="AlphaFoldDB" id="A0AA38X3U1"/>
<dbReference type="SUPFAM" id="SSF48208">
    <property type="entry name" value="Six-hairpin glycosidases"/>
    <property type="match status" value="1"/>
</dbReference>
<sequence length="493" mass="55237">MASTNDNSSDSENERFLEKSEHHSTSSMSSASSAIEGPRNAAQRPDSRLFGDLADLYSGSVAAKIWRFAQELLEKDNTLQEYPEFVPREGPSAGRFSMKPAQFWTCGFFPGSLYCILERCVKFPKSIPLPPSIRTTDLLPGLLDLCRTWAGPLHQMAKRTNTHDLGFITQPALRMDWELTGNNDSFRSLVTAAQNLACRWSDEVGAIRSWDRAVSHAYNIVDKEKNFLIIVDSMCNMDLLFYVGHHIGDQSLIDKATVHARTVLRTLVRKDFSMFHVANLDPHTGKVQKQFTHQGYSDSSTWARGQAWAILGFVQTYAWTRDAEFLDAAIRLSELFLTRLSKCTQENPNVPPWDFDAPAGESVLRDSSAGMIAANGMLLLHQILSTQSVLAGPNHQTPAPQRYLKAVMEILRDTLAHCLHPISDHDTVRFQIDGSRISTTSSSQLPDRWDAILAHATANNNENALVRYSDHGLVYADYYFLELGNKLLRMGLV</sequence>
<evidence type="ECO:0008006" key="6">
    <source>
        <dbReference type="Google" id="ProtNLM"/>
    </source>
</evidence>
<dbReference type="GO" id="GO:0052757">
    <property type="term" value="F:chondroitin hydrolase activity"/>
    <property type="evidence" value="ECO:0007669"/>
    <property type="project" value="TreeGrafter"/>
</dbReference>
<evidence type="ECO:0000313" key="4">
    <source>
        <dbReference type="EMBL" id="KAJ9606334.1"/>
    </source>
</evidence>
<feature type="region of interest" description="Disordered" evidence="3">
    <location>
        <begin position="1"/>
        <end position="44"/>
    </location>
</feature>
<evidence type="ECO:0000313" key="5">
    <source>
        <dbReference type="Proteomes" id="UP001172673"/>
    </source>
</evidence>
<organism evidence="4 5">
    <name type="scientific">Cladophialophora chaetospira</name>
    <dbReference type="NCBI Taxonomy" id="386627"/>
    <lineage>
        <taxon>Eukaryota</taxon>
        <taxon>Fungi</taxon>
        <taxon>Dikarya</taxon>
        <taxon>Ascomycota</taxon>
        <taxon>Pezizomycotina</taxon>
        <taxon>Eurotiomycetes</taxon>
        <taxon>Chaetothyriomycetidae</taxon>
        <taxon>Chaetothyriales</taxon>
        <taxon>Herpotrichiellaceae</taxon>
        <taxon>Cladophialophora</taxon>
    </lineage>
</organism>
<comment type="similarity">
    <text evidence="2">Belongs to the glycosyl hydrolase 88 family.</text>
</comment>